<sequence>MKLKLTFLLSVAFVAGVAAKAQAANFFAYNPNEQEIYHSTFDNADDWQLNNTTVAQGELQANPETNWASAYYDLSSLNQLDLDEGDIALYWSARTDRSKPELGKFFMELNVVATDTQEPRQINWNIRPISPRDGNFRNLPYLLYVDPGFQIPHEVEQELVVPDQFPDTETYESFRLTLSKTGVDTVEVTPYYWLNDNWQAFSAKDGSTLPMSVSIQDNLEGQDYFESLSFRFRQNRSYLDSVAITRIPTDSEPVDIPEASTALGLFAMGAWGIRKFMQKLNR</sequence>
<gene>
    <name evidence="2" type="ORF">MC7420_665</name>
</gene>
<protein>
    <recommendedName>
        <fullName evidence="4">PEP-CTERM exosortase interaction domain protein</fullName>
    </recommendedName>
</protein>
<evidence type="ECO:0000256" key="1">
    <source>
        <dbReference type="SAM" id="SignalP"/>
    </source>
</evidence>
<keyword evidence="3" id="KW-1185">Reference proteome</keyword>
<accession>B4VTA5</accession>
<dbReference type="RefSeq" id="WP_006101611.1">
    <property type="nucleotide sequence ID" value="NZ_DS989851.1"/>
</dbReference>
<feature type="chain" id="PRO_5002827643" description="PEP-CTERM exosortase interaction domain protein" evidence="1">
    <location>
        <begin position="24"/>
        <end position="282"/>
    </location>
</feature>
<name>B4VTA5_9CYAN</name>
<dbReference type="eggNOG" id="ENOG502ZT57">
    <property type="taxonomic scope" value="Bacteria"/>
</dbReference>
<reference evidence="2 3" key="1">
    <citation type="submission" date="2008-07" db="EMBL/GenBank/DDBJ databases">
        <authorList>
            <person name="Tandeau de Marsac N."/>
            <person name="Ferriera S."/>
            <person name="Johnson J."/>
            <person name="Kravitz S."/>
            <person name="Beeson K."/>
            <person name="Sutton G."/>
            <person name="Rogers Y.-H."/>
            <person name="Friedman R."/>
            <person name="Frazier M."/>
            <person name="Venter J.C."/>
        </authorList>
    </citation>
    <scope>NUCLEOTIDE SEQUENCE [LARGE SCALE GENOMIC DNA]</scope>
    <source>
        <strain evidence="2 3">PCC 7420</strain>
    </source>
</reference>
<dbReference type="HOGENOM" id="CLU_985931_0_0_3"/>
<dbReference type="EMBL" id="DS989851">
    <property type="protein sequence ID" value="EDX74791.1"/>
    <property type="molecule type" value="Genomic_DNA"/>
</dbReference>
<dbReference type="Proteomes" id="UP000003835">
    <property type="component" value="Unassembled WGS sequence"/>
</dbReference>
<dbReference type="AlphaFoldDB" id="B4VTA5"/>
<organism evidence="2 3">
    <name type="scientific">Coleofasciculus chthonoplastes PCC 7420</name>
    <dbReference type="NCBI Taxonomy" id="118168"/>
    <lineage>
        <taxon>Bacteria</taxon>
        <taxon>Bacillati</taxon>
        <taxon>Cyanobacteriota</taxon>
        <taxon>Cyanophyceae</taxon>
        <taxon>Coleofasciculales</taxon>
        <taxon>Coleofasciculaceae</taxon>
        <taxon>Coleofasciculus</taxon>
    </lineage>
</organism>
<keyword evidence="1" id="KW-0732">Signal</keyword>
<evidence type="ECO:0000313" key="3">
    <source>
        <dbReference type="Proteomes" id="UP000003835"/>
    </source>
</evidence>
<proteinExistence type="predicted"/>
<dbReference type="OrthoDB" id="9789927at2"/>
<feature type="signal peptide" evidence="1">
    <location>
        <begin position="1"/>
        <end position="23"/>
    </location>
</feature>
<evidence type="ECO:0008006" key="4">
    <source>
        <dbReference type="Google" id="ProtNLM"/>
    </source>
</evidence>
<evidence type="ECO:0000313" key="2">
    <source>
        <dbReference type="EMBL" id="EDX74791.1"/>
    </source>
</evidence>